<dbReference type="PANTHER" id="PTHR11511:SF4">
    <property type="entry name" value="PHENOLOXIDASE 2-RELATED"/>
    <property type="match status" value="1"/>
</dbReference>
<evidence type="ECO:0000256" key="4">
    <source>
        <dbReference type="ARBA" id="ARBA00023008"/>
    </source>
</evidence>
<evidence type="ECO:0000313" key="7">
    <source>
        <dbReference type="EMBL" id="ODN01428.1"/>
    </source>
</evidence>
<dbReference type="InterPro" id="IPR008922">
    <property type="entry name" value="Di-copper_centre_dom_sf"/>
</dbReference>
<dbReference type="GO" id="GO:0046872">
    <property type="term" value="F:metal ion binding"/>
    <property type="evidence" value="ECO:0007669"/>
    <property type="project" value="UniProtKB-KW"/>
</dbReference>
<accession>A0A1D2N852</accession>
<keyword evidence="8" id="KW-1185">Reference proteome</keyword>
<dbReference type="EMBL" id="LJIJ01000152">
    <property type="protein sequence ID" value="ODN01428.1"/>
    <property type="molecule type" value="Genomic_DNA"/>
</dbReference>
<reference evidence="7 8" key="1">
    <citation type="journal article" date="2016" name="Genome Biol. Evol.">
        <title>Gene Family Evolution Reflects Adaptation to Soil Environmental Stressors in the Genome of the Collembolan Orchesella cincta.</title>
        <authorList>
            <person name="Faddeeva-Vakhrusheva A."/>
            <person name="Derks M.F."/>
            <person name="Anvar S.Y."/>
            <person name="Agamennone V."/>
            <person name="Suring W."/>
            <person name="Smit S."/>
            <person name="van Straalen N.M."/>
            <person name="Roelofs D."/>
        </authorList>
    </citation>
    <scope>NUCLEOTIDE SEQUENCE [LARGE SCALE GENOMIC DNA]</scope>
    <source>
        <tissue evidence="7">Mixed pool</tissue>
    </source>
</reference>
<comment type="similarity">
    <text evidence="2">Belongs to the tyrosinase family.</text>
</comment>
<dbReference type="SUPFAM" id="SSF48050">
    <property type="entry name" value="Hemocyanin, N-terminal domain"/>
    <property type="match status" value="1"/>
</dbReference>
<name>A0A1D2N852_ORCCI</name>
<feature type="signal peptide" evidence="6">
    <location>
        <begin position="1"/>
        <end position="18"/>
    </location>
</feature>
<evidence type="ECO:0000256" key="5">
    <source>
        <dbReference type="SAM" id="MobiDB-lite"/>
    </source>
</evidence>
<dbReference type="Gene3D" id="1.20.1370.10">
    <property type="entry name" value="Hemocyanin, N-terminal domain"/>
    <property type="match status" value="1"/>
</dbReference>
<dbReference type="SUPFAM" id="SSF48056">
    <property type="entry name" value="Di-copper centre-containing domain"/>
    <property type="match status" value="1"/>
</dbReference>
<comment type="caution">
    <text evidence="7">The sequence shown here is derived from an EMBL/GenBank/DDBJ whole genome shotgun (WGS) entry which is preliminary data.</text>
</comment>
<dbReference type="InterPro" id="IPR036697">
    <property type="entry name" value="Hemocyanin_N_sf"/>
</dbReference>
<evidence type="ECO:0000256" key="3">
    <source>
        <dbReference type="ARBA" id="ARBA00022723"/>
    </source>
</evidence>
<gene>
    <name evidence="7" type="ORF">Ocin01_05235</name>
</gene>
<evidence type="ECO:0000256" key="1">
    <source>
        <dbReference type="ARBA" id="ARBA00001973"/>
    </source>
</evidence>
<evidence type="ECO:0000256" key="2">
    <source>
        <dbReference type="ARBA" id="ARBA00009928"/>
    </source>
</evidence>
<dbReference type="Gene3D" id="1.10.1280.10">
    <property type="entry name" value="Di-copper center containing domain from catechol oxidase"/>
    <property type="match status" value="1"/>
</dbReference>
<protein>
    <submittedName>
        <fullName evidence="7">Phenoloxidase 2</fullName>
    </submittedName>
</protein>
<dbReference type="PANTHER" id="PTHR11511">
    <property type="entry name" value="LARVAL STORAGE PROTEIN/PHENOLOXIDASE"/>
    <property type="match status" value="1"/>
</dbReference>
<sequence>MSILSQVFLLALSQVVVTHTSEIRHEINHGGGGGVGDQCRFQNEYHGSGAAIYTAPARFVPSPAVDPVLQQEFLRLFQPQSSFFHNGSYQQETLPPGLTTQDLQYMATICPKDAFFYSLSPQHVIARNMLQAYLAAQPTPGELLRVARIILKNHEINPKIWYYALQGAALERPDMNGYIIAQPLDAMPDLFIPAGVLGEALKYSGGGGGIGSGFNYGVLTHTLQVRYLSAECCFSRKMMIVVETLPQQRALVKDTYPHHPKRAVRRTSRGGNRNRNVRKITPHSAGQDHHGSSDAIQAESSIAVATTITKENGNGSGGTRGSRSISKEHYGNQLNYGEGEIDAELAELMRIHESSNNSTRLIRQFYARMIPRSDKIKKQNLEKYEENIIMAIRIIQRRQRRKGKTKRVKRQLFGSPQAHIHHDGIGQCILVNGTVGADNGEENRLWYFREDIQLNSHHW</sequence>
<dbReference type="Proteomes" id="UP000094527">
    <property type="component" value="Unassembled WGS sequence"/>
</dbReference>
<evidence type="ECO:0000256" key="6">
    <source>
        <dbReference type="SAM" id="SignalP"/>
    </source>
</evidence>
<comment type="cofactor">
    <cofactor evidence="1">
        <name>Cu(2+)</name>
        <dbReference type="ChEBI" id="CHEBI:29036"/>
    </cofactor>
</comment>
<keyword evidence="6" id="KW-0732">Signal</keyword>
<feature type="region of interest" description="Disordered" evidence="5">
    <location>
        <begin position="260"/>
        <end position="331"/>
    </location>
</feature>
<keyword evidence="3" id="KW-0479">Metal-binding</keyword>
<evidence type="ECO:0000313" key="8">
    <source>
        <dbReference type="Proteomes" id="UP000094527"/>
    </source>
</evidence>
<feature type="chain" id="PRO_5008905189" evidence="6">
    <location>
        <begin position="19"/>
        <end position="459"/>
    </location>
</feature>
<proteinExistence type="inferred from homology"/>
<dbReference type="AlphaFoldDB" id="A0A1D2N852"/>
<organism evidence="7 8">
    <name type="scientific">Orchesella cincta</name>
    <name type="common">Springtail</name>
    <name type="synonym">Podura cincta</name>
    <dbReference type="NCBI Taxonomy" id="48709"/>
    <lineage>
        <taxon>Eukaryota</taxon>
        <taxon>Metazoa</taxon>
        <taxon>Ecdysozoa</taxon>
        <taxon>Arthropoda</taxon>
        <taxon>Hexapoda</taxon>
        <taxon>Collembola</taxon>
        <taxon>Entomobryomorpha</taxon>
        <taxon>Entomobryoidea</taxon>
        <taxon>Orchesellidae</taxon>
        <taxon>Orchesellinae</taxon>
        <taxon>Orchesella</taxon>
    </lineage>
</organism>
<keyword evidence="4" id="KW-0186">Copper</keyword>
<feature type="compositionally biased region" description="Polar residues" evidence="5">
    <location>
        <begin position="294"/>
        <end position="311"/>
    </location>
</feature>
<dbReference type="InterPro" id="IPR013788">
    <property type="entry name" value="Hemocyanin/hexamerin"/>
</dbReference>